<dbReference type="GO" id="GO:0005634">
    <property type="term" value="C:nucleus"/>
    <property type="evidence" value="ECO:0007669"/>
    <property type="project" value="UniProtKB-SubCell"/>
</dbReference>
<dbReference type="PANTHER" id="PTHR47540:SF2">
    <property type="entry name" value="ZN(II)2CYS6 TRANSCRIPTION FACTOR (EUROFUNG)"/>
    <property type="match status" value="1"/>
</dbReference>
<feature type="domain" description="Zn(2)-C6 fungal-type" evidence="7">
    <location>
        <begin position="19"/>
        <end position="48"/>
    </location>
</feature>
<feature type="region of interest" description="Disordered" evidence="6">
    <location>
        <begin position="158"/>
        <end position="229"/>
    </location>
</feature>
<comment type="caution">
    <text evidence="8">The sequence shown here is derived from an EMBL/GenBank/DDBJ whole genome shotgun (WGS) entry which is preliminary data.</text>
</comment>
<dbReference type="Pfam" id="PF00172">
    <property type="entry name" value="Zn_clus"/>
    <property type="match status" value="1"/>
</dbReference>
<keyword evidence="3" id="KW-0238">DNA-binding</keyword>
<dbReference type="Proteomes" id="UP000646827">
    <property type="component" value="Unassembled WGS sequence"/>
</dbReference>
<keyword evidence="4" id="KW-0804">Transcription</keyword>
<evidence type="ECO:0000256" key="5">
    <source>
        <dbReference type="ARBA" id="ARBA00023242"/>
    </source>
</evidence>
<feature type="compositionally biased region" description="Low complexity" evidence="6">
    <location>
        <begin position="197"/>
        <end position="215"/>
    </location>
</feature>
<dbReference type="GO" id="GO:0008270">
    <property type="term" value="F:zinc ion binding"/>
    <property type="evidence" value="ECO:0007669"/>
    <property type="project" value="InterPro"/>
</dbReference>
<evidence type="ECO:0000313" key="8">
    <source>
        <dbReference type="EMBL" id="KAG2217307.1"/>
    </source>
</evidence>
<sequence>MTTVPIDKTRRKRLKVVSACGECRRKKTKCNGEKPCTGCIRAKVECKYVTSHKSRTFVRQPTMMMSSSSTTTNTSNTSASLSPSSPSTSSTNNKTQPNHHQSHQQHAQYQQQQQRQGQTVSVEAIEERLGVIEDILRALLKAQPSTLQLPVFGSSGTYHPRHAPHSQNWHPTSSSPPITPTPRRPTSAFHLPPLRQSSSTTSTSSSSSCTSIRNLLNDDDTLPTPPLTATFQKNHYQHQHHPYYQQQHQPYQTNPMQPQFTPGVYYTDELR</sequence>
<dbReference type="EMBL" id="JAEPRB010000309">
    <property type="protein sequence ID" value="KAG2217307.1"/>
    <property type="molecule type" value="Genomic_DNA"/>
</dbReference>
<keyword evidence="9" id="KW-1185">Reference proteome</keyword>
<keyword evidence="5" id="KW-0539">Nucleus</keyword>
<organism evidence="8 9">
    <name type="scientific">Circinella minor</name>
    <dbReference type="NCBI Taxonomy" id="1195481"/>
    <lineage>
        <taxon>Eukaryota</taxon>
        <taxon>Fungi</taxon>
        <taxon>Fungi incertae sedis</taxon>
        <taxon>Mucoromycota</taxon>
        <taxon>Mucoromycotina</taxon>
        <taxon>Mucoromycetes</taxon>
        <taxon>Mucorales</taxon>
        <taxon>Lichtheimiaceae</taxon>
        <taxon>Circinella</taxon>
    </lineage>
</organism>
<dbReference type="GO" id="GO:0043565">
    <property type="term" value="F:sequence-specific DNA binding"/>
    <property type="evidence" value="ECO:0007669"/>
    <property type="project" value="TreeGrafter"/>
</dbReference>
<evidence type="ECO:0000256" key="4">
    <source>
        <dbReference type="ARBA" id="ARBA00023163"/>
    </source>
</evidence>
<dbReference type="PROSITE" id="PS50048">
    <property type="entry name" value="ZN2_CY6_FUNGAL_2"/>
    <property type="match status" value="1"/>
</dbReference>
<protein>
    <recommendedName>
        <fullName evidence="7">Zn(2)-C6 fungal-type domain-containing protein</fullName>
    </recommendedName>
</protein>
<evidence type="ECO:0000256" key="6">
    <source>
        <dbReference type="SAM" id="MobiDB-lite"/>
    </source>
</evidence>
<feature type="compositionally biased region" description="Low complexity" evidence="6">
    <location>
        <begin position="61"/>
        <end position="118"/>
    </location>
</feature>
<comment type="subcellular location">
    <subcellularLocation>
        <location evidence="1">Nucleus</location>
    </subcellularLocation>
</comment>
<dbReference type="InterPro" id="IPR001138">
    <property type="entry name" value="Zn2Cys6_DnaBD"/>
</dbReference>
<dbReference type="OrthoDB" id="3362851at2759"/>
<evidence type="ECO:0000256" key="1">
    <source>
        <dbReference type="ARBA" id="ARBA00004123"/>
    </source>
</evidence>
<dbReference type="Gene3D" id="4.10.240.10">
    <property type="entry name" value="Zn(2)-C6 fungal-type DNA-binding domain"/>
    <property type="match status" value="1"/>
</dbReference>
<feature type="region of interest" description="Disordered" evidence="6">
    <location>
        <begin position="59"/>
        <end position="119"/>
    </location>
</feature>
<dbReference type="SUPFAM" id="SSF57701">
    <property type="entry name" value="Zn2/Cys6 DNA-binding domain"/>
    <property type="match status" value="1"/>
</dbReference>
<proteinExistence type="predicted"/>
<dbReference type="GO" id="GO:0000981">
    <property type="term" value="F:DNA-binding transcription factor activity, RNA polymerase II-specific"/>
    <property type="evidence" value="ECO:0007669"/>
    <property type="project" value="InterPro"/>
</dbReference>
<keyword evidence="2" id="KW-0805">Transcription regulation</keyword>
<evidence type="ECO:0000313" key="9">
    <source>
        <dbReference type="Proteomes" id="UP000646827"/>
    </source>
</evidence>
<dbReference type="CDD" id="cd00067">
    <property type="entry name" value="GAL4"/>
    <property type="match status" value="1"/>
</dbReference>
<dbReference type="SMART" id="SM00066">
    <property type="entry name" value="GAL4"/>
    <property type="match status" value="1"/>
</dbReference>
<dbReference type="InterPro" id="IPR036864">
    <property type="entry name" value="Zn2-C6_fun-type_DNA-bd_sf"/>
</dbReference>
<dbReference type="GO" id="GO:0045944">
    <property type="term" value="P:positive regulation of transcription by RNA polymerase II"/>
    <property type="evidence" value="ECO:0007669"/>
    <property type="project" value="TreeGrafter"/>
</dbReference>
<evidence type="ECO:0000259" key="7">
    <source>
        <dbReference type="PROSITE" id="PS50048"/>
    </source>
</evidence>
<dbReference type="InterPro" id="IPR051711">
    <property type="entry name" value="Stress_Response_Reg"/>
</dbReference>
<name>A0A8H7RU60_9FUNG</name>
<dbReference type="PANTHER" id="PTHR47540">
    <property type="entry name" value="THIAMINE REPRESSIBLE GENES REGULATORY PROTEIN THI5"/>
    <property type="match status" value="1"/>
</dbReference>
<evidence type="ECO:0000256" key="2">
    <source>
        <dbReference type="ARBA" id="ARBA00023015"/>
    </source>
</evidence>
<dbReference type="PROSITE" id="PS00463">
    <property type="entry name" value="ZN2_CY6_FUNGAL_1"/>
    <property type="match status" value="1"/>
</dbReference>
<accession>A0A8H7RU60</accession>
<gene>
    <name evidence="8" type="ORF">INT45_013003</name>
</gene>
<dbReference type="AlphaFoldDB" id="A0A8H7RU60"/>
<evidence type="ECO:0000256" key="3">
    <source>
        <dbReference type="ARBA" id="ARBA00023125"/>
    </source>
</evidence>
<reference evidence="8 9" key="1">
    <citation type="submission" date="2020-12" db="EMBL/GenBank/DDBJ databases">
        <title>Metabolic potential, ecology and presence of endohyphal bacteria is reflected in genomic diversity of Mucoromycotina.</title>
        <authorList>
            <person name="Muszewska A."/>
            <person name="Okrasinska A."/>
            <person name="Steczkiewicz K."/>
            <person name="Drgas O."/>
            <person name="Orlowska M."/>
            <person name="Perlinska-Lenart U."/>
            <person name="Aleksandrzak-Piekarczyk T."/>
            <person name="Szatraj K."/>
            <person name="Zielenkiewicz U."/>
            <person name="Pilsyk S."/>
            <person name="Malc E."/>
            <person name="Mieczkowski P."/>
            <person name="Kruszewska J.S."/>
            <person name="Biernat P."/>
            <person name="Pawlowska J."/>
        </authorList>
    </citation>
    <scope>NUCLEOTIDE SEQUENCE [LARGE SCALE GENOMIC DNA]</scope>
    <source>
        <strain evidence="8 9">CBS 142.35</strain>
    </source>
</reference>